<dbReference type="EMBL" id="MHJH01000031">
    <property type="protein sequence ID" value="OGY63872.1"/>
    <property type="molecule type" value="Genomic_DNA"/>
</dbReference>
<dbReference type="Proteomes" id="UP000177174">
    <property type="component" value="Unassembled WGS sequence"/>
</dbReference>
<sequence length="222" mass="25964">MIWMGRPQNKVKIKWSPDFAYAIGLLTTDGNLSSDGRHFDLTSQDKEQLLNFRACLEIKNKIGQKISGQTQRKVFRIQFGDVNFYRFLLRVGLTENKSKTLGKLEIPNQYFFDFLRGHLDGDGTFHSYWDPRWKSSFMFYTIFISASKKHIDWLQKKILELAKIRGHLTKARNNSCYNLRYAKRESLTLLPKIYSKNGCVRLSRKYLKIKRALAIIGEGNLI</sequence>
<accession>A0A1G1ZH28</accession>
<dbReference type="AlphaFoldDB" id="A0A1G1ZH28"/>
<dbReference type="InterPro" id="IPR027434">
    <property type="entry name" value="Homing_endonucl"/>
</dbReference>
<gene>
    <name evidence="1" type="ORF">A3E64_00225</name>
</gene>
<evidence type="ECO:0000313" key="2">
    <source>
        <dbReference type="Proteomes" id="UP000177174"/>
    </source>
</evidence>
<dbReference type="SUPFAM" id="SSF55608">
    <property type="entry name" value="Homing endonucleases"/>
    <property type="match status" value="1"/>
</dbReference>
<dbReference type="STRING" id="1798405.A3E64_00225"/>
<reference evidence="1 2" key="1">
    <citation type="journal article" date="2016" name="Nat. Commun.">
        <title>Thousands of microbial genomes shed light on interconnected biogeochemical processes in an aquifer system.</title>
        <authorList>
            <person name="Anantharaman K."/>
            <person name="Brown C.T."/>
            <person name="Hug L.A."/>
            <person name="Sharon I."/>
            <person name="Castelle C.J."/>
            <person name="Probst A.J."/>
            <person name="Thomas B.C."/>
            <person name="Singh A."/>
            <person name="Wilkins M.J."/>
            <person name="Karaoz U."/>
            <person name="Brodie E.L."/>
            <person name="Williams K.H."/>
            <person name="Hubbard S.S."/>
            <person name="Banfield J.F."/>
        </authorList>
    </citation>
    <scope>NUCLEOTIDE SEQUENCE [LARGE SCALE GENOMIC DNA]</scope>
</reference>
<evidence type="ECO:0000313" key="1">
    <source>
        <dbReference type="EMBL" id="OGY63872.1"/>
    </source>
</evidence>
<organism evidence="1 2">
    <name type="scientific">Candidatus Harrisonbacteria bacterium RIFCSPHIGHO2_12_FULL_48_16</name>
    <dbReference type="NCBI Taxonomy" id="1798405"/>
    <lineage>
        <taxon>Bacteria</taxon>
        <taxon>Candidatus Harrisoniibacteriota</taxon>
    </lineage>
</organism>
<proteinExistence type="predicted"/>
<protein>
    <recommendedName>
        <fullName evidence="3">DOD-type homing endonuclease domain-containing protein</fullName>
    </recommendedName>
</protein>
<name>A0A1G1ZH28_9BACT</name>
<comment type="caution">
    <text evidence="1">The sequence shown here is derived from an EMBL/GenBank/DDBJ whole genome shotgun (WGS) entry which is preliminary data.</text>
</comment>
<dbReference type="Gene3D" id="3.10.28.10">
    <property type="entry name" value="Homing endonucleases"/>
    <property type="match status" value="1"/>
</dbReference>
<evidence type="ECO:0008006" key="3">
    <source>
        <dbReference type="Google" id="ProtNLM"/>
    </source>
</evidence>